<dbReference type="SUPFAM" id="SSF89550">
    <property type="entry name" value="PHP domain-like"/>
    <property type="match status" value="1"/>
</dbReference>
<dbReference type="Proteomes" id="UP000230353">
    <property type="component" value="Unassembled WGS sequence"/>
</dbReference>
<dbReference type="Gene3D" id="3.20.20.140">
    <property type="entry name" value="Metal-dependent hydrolases"/>
    <property type="match status" value="1"/>
</dbReference>
<evidence type="ECO:0000313" key="2">
    <source>
        <dbReference type="EMBL" id="PIS13551.1"/>
    </source>
</evidence>
<comment type="caution">
    <text evidence="2">The sequence shown here is derived from an EMBL/GenBank/DDBJ whole genome shotgun (WGS) entry which is preliminary data.</text>
</comment>
<accession>A0A2H0WLK7</accession>
<dbReference type="PANTHER" id="PTHR42924">
    <property type="entry name" value="EXONUCLEASE"/>
    <property type="match status" value="1"/>
</dbReference>
<evidence type="ECO:0000313" key="3">
    <source>
        <dbReference type="Proteomes" id="UP000230353"/>
    </source>
</evidence>
<dbReference type="PANTHER" id="PTHR42924:SF3">
    <property type="entry name" value="POLYMERASE_HISTIDINOL PHOSPHATASE N-TERMINAL DOMAIN-CONTAINING PROTEIN"/>
    <property type="match status" value="1"/>
</dbReference>
<dbReference type="Pfam" id="PF02811">
    <property type="entry name" value="PHP"/>
    <property type="match status" value="1"/>
</dbReference>
<dbReference type="AlphaFoldDB" id="A0A2H0WLK7"/>
<dbReference type="EMBL" id="PEZL01000016">
    <property type="protein sequence ID" value="PIS13551.1"/>
    <property type="molecule type" value="Genomic_DNA"/>
</dbReference>
<protein>
    <recommendedName>
        <fullName evidence="1">PHP domain-containing protein</fullName>
    </recommendedName>
</protein>
<dbReference type="InterPro" id="IPR052018">
    <property type="entry name" value="PHP_domain"/>
</dbReference>
<organism evidence="2 3">
    <name type="scientific">Candidatus Tagabacteria bacterium CG09_land_8_20_14_0_10_41_14</name>
    <dbReference type="NCBI Taxonomy" id="1975021"/>
    <lineage>
        <taxon>Bacteria</taxon>
        <taxon>Candidatus Tagaibacteriota</taxon>
    </lineage>
</organism>
<sequence length="222" mass="26130">MMELKINFHSHTGDDPKDKIKYSAFELIDEAKKLNFDVLAITCHYKFTHKKEYARYAKKKNILLIPGIEAKIEKKHVIILNCDKKAEEIKTFNELKEYKKQNPRIFIIAPHPFVPNIPRVSLAKKLVRHIDLFDAIELTVFSNKFFNFNKKARLIAEKYDKPLVATSDTHYLRDLNRGYIVIDAREKTVEAILQALKQKNHKNKITPMSPLDMLKFKTMRFK</sequence>
<feature type="domain" description="PHP" evidence="1">
    <location>
        <begin position="24"/>
        <end position="94"/>
    </location>
</feature>
<gene>
    <name evidence="2" type="ORF">COT67_01165</name>
</gene>
<dbReference type="CDD" id="cd07432">
    <property type="entry name" value="PHP_HisPPase"/>
    <property type="match status" value="1"/>
</dbReference>
<dbReference type="InterPro" id="IPR004013">
    <property type="entry name" value="PHP_dom"/>
</dbReference>
<dbReference type="GO" id="GO:0035312">
    <property type="term" value="F:5'-3' DNA exonuclease activity"/>
    <property type="evidence" value="ECO:0007669"/>
    <property type="project" value="TreeGrafter"/>
</dbReference>
<name>A0A2H0WLK7_9BACT</name>
<proteinExistence type="predicted"/>
<dbReference type="Pfam" id="PF13263">
    <property type="entry name" value="PHP_C"/>
    <property type="match status" value="1"/>
</dbReference>
<dbReference type="InterPro" id="IPR016195">
    <property type="entry name" value="Pol/histidinol_Pase-like"/>
</dbReference>
<evidence type="ECO:0000259" key="1">
    <source>
        <dbReference type="Pfam" id="PF02811"/>
    </source>
</evidence>
<reference evidence="3" key="1">
    <citation type="submission" date="2017-09" db="EMBL/GenBank/DDBJ databases">
        <title>Depth-based differentiation of microbial function through sediment-hosted aquifers and enrichment of novel symbionts in the deep terrestrial subsurface.</title>
        <authorList>
            <person name="Probst A.J."/>
            <person name="Ladd B."/>
            <person name="Jarett J.K."/>
            <person name="Geller-Mcgrath D.E."/>
            <person name="Sieber C.M.K."/>
            <person name="Emerson J.B."/>
            <person name="Anantharaman K."/>
            <person name="Thomas B.C."/>
            <person name="Malmstrom R."/>
            <person name="Stieglmeier M."/>
            <person name="Klingl A."/>
            <person name="Woyke T."/>
            <person name="Ryan C.M."/>
            <person name="Banfield J.F."/>
        </authorList>
    </citation>
    <scope>NUCLEOTIDE SEQUENCE [LARGE SCALE GENOMIC DNA]</scope>
</reference>
<dbReference type="GO" id="GO:0004534">
    <property type="term" value="F:5'-3' RNA exonuclease activity"/>
    <property type="evidence" value="ECO:0007669"/>
    <property type="project" value="TreeGrafter"/>
</dbReference>